<dbReference type="PANTHER" id="PTHR33862">
    <property type="entry name" value="OROFACIAL CLEFT 1 CANDIDATE GENE 1 PROTEIN"/>
    <property type="match status" value="1"/>
</dbReference>
<evidence type="ECO:0000313" key="3">
    <source>
        <dbReference type="Proteomes" id="UP000694545"/>
    </source>
</evidence>
<dbReference type="OMA" id="QVRVKNY"/>
<evidence type="ECO:0000256" key="1">
    <source>
        <dbReference type="SAM" id="MobiDB-lite"/>
    </source>
</evidence>
<reference evidence="2" key="2">
    <citation type="submission" date="2025-09" db="UniProtKB">
        <authorList>
            <consortium name="Ensembl"/>
        </authorList>
    </citation>
    <scope>IDENTIFICATION</scope>
</reference>
<dbReference type="AlphaFoldDB" id="A0A8D2LXN1"/>
<dbReference type="PANTHER" id="PTHR33862:SF3">
    <property type="entry name" value="OROFACIAL CLEFT 1 CANDIDATE GENE 1 PROTEIN"/>
    <property type="match status" value="1"/>
</dbReference>
<dbReference type="Proteomes" id="UP000694545">
    <property type="component" value="Unplaced"/>
</dbReference>
<proteinExistence type="predicted"/>
<keyword evidence="3" id="KW-1185">Reference proteome</keyword>
<reference evidence="2" key="1">
    <citation type="submission" date="2025-08" db="UniProtKB">
        <authorList>
            <consortium name="Ensembl"/>
        </authorList>
    </citation>
    <scope>IDENTIFICATION</scope>
</reference>
<feature type="compositionally biased region" description="Low complexity" evidence="1">
    <location>
        <begin position="1"/>
        <end position="14"/>
    </location>
</feature>
<evidence type="ECO:0000313" key="2">
    <source>
        <dbReference type="Ensembl" id="ENSVKKP00000028451.1"/>
    </source>
</evidence>
<evidence type="ECO:0008006" key="4">
    <source>
        <dbReference type="Google" id="ProtNLM"/>
    </source>
</evidence>
<organism evidence="2 3">
    <name type="scientific">Varanus komodoensis</name>
    <name type="common">Komodo dragon</name>
    <dbReference type="NCBI Taxonomy" id="61221"/>
    <lineage>
        <taxon>Eukaryota</taxon>
        <taxon>Metazoa</taxon>
        <taxon>Chordata</taxon>
        <taxon>Craniata</taxon>
        <taxon>Vertebrata</taxon>
        <taxon>Euteleostomi</taxon>
        <taxon>Lepidosauria</taxon>
        <taxon>Squamata</taxon>
        <taxon>Bifurcata</taxon>
        <taxon>Unidentata</taxon>
        <taxon>Episquamata</taxon>
        <taxon>Toxicofera</taxon>
        <taxon>Anguimorpha</taxon>
        <taxon>Paleoanguimorpha</taxon>
        <taxon>Varanoidea</taxon>
        <taxon>Varanidae</taxon>
        <taxon>Varanus</taxon>
    </lineage>
</organism>
<feature type="region of interest" description="Disordered" evidence="1">
    <location>
        <begin position="1"/>
        <end position="23"/>
    </location>
</feature>
<sequence length="218" mass="25276">ISPQKFQQKALQQAKQKKSKSAEFLMVGKDERVAAEGTANPAFNISCTDLSAYQTSEEEVIRHDKLDSTLAAHREKRRLQTRNEPRGNECSRNYFDPLMDEEINPRQCGMEVTKEVPVKLDERLLYDKLMTFLDEENRKLAIHDTFSSAWPFSGDETCDLAKEVEDEETLTYTEQFDNDVQDEIILLSKFSLEQVRKKYQHPTPLLHCYIFNKCCRAG</sequence>
<dbReference type="Pfam" id="PF15680">
    <property type="entry name" value="OFCC1"/>
    <property type="match status" value="1"/>
</dbReference>
<accession>A0A8D2LXN1</accession>
<dbReference type="Ensembl" id="ENSVKKT00000029131.1">
    <property type="protein sequence ID" value="ENSVKKP00000028451.1"/>
    <property type="gene ID" value="ENSVKKG00000018410.1"/>
</dbReference>
<dbReference type="InterPro" id="IPR031390">
    <property type="entry name" value="OFCC1"/>
</dbReference>
<name>A0A8D2LXN1_VARKO</name>
<protein>
    <recommendedName>
        <fullName evidence="4">OFCC1</fullName>
    </recommendedName>
</protein>